<sequence>MADTRLNNQSDETLLINFSSVLLFWRKIYGAIVKKQVK</sequence>
<dbReference type="Proteomes" id="UP000000271">
    <property type="component" value="Chromosome"/>
</dbReference>
<keyword evidence="2" id="KW-1185">Reference proteome</keyword>
<accession>D6XYA1</accession>
<gene>
    <name evidence="1" type="ordered locus">Bsel_2671</name>
</gene>
<proteinExistence type="predicted"/>
<name>D6XYA1_BACIE</name>
<reference evidence="1" key="1">
    <citation type="submission" date="2009-10" db="EMBL/GenBank/DDBJ databases">
        <title>Complete sequence of Bacillus selenitireducens MLS10.</title>
        <authorList>
            <consortium name="US DOE Joint Genome Institute"/>
            <person name="Lucas S."/>
            <person name="Copeland A."/>
            <person name="Lapidus A."/>
            <person name="Glavina del Rio T."/>
            <person name="Dalin E."/>
            <person name="Tice H."/>
            <person name="Bruce D."/>
            <person name="Goodwin L."/>
            <person name="Pitluck S."/>
            <person name="Sims D."/>
            <person name="Brettin T."/>
            <person name="Detter J.C."/>
            <person name="Han C."/>
            <person name="Larimer F."/>
            <person name="Land M."/>
            <person name="Hauser L."/>
            <person name="Kyrpides N."/>
            <person name="Ovchinnikova G."/>
            <person name="Stolz J."/>
        </authorList>
    </citation>
    <scope>NUCLEOTIDE SEQUENCE [LARGE SCALE GENOMIC DNA]</scope>
    <source>
        <strain evidence="1">MLS10</strain>
    </source>
</reference>
<organism evidence="1 2">
    <name type="scientific">Bacillus selenitireducens (strain ATCC 700615 / DSM 15326 / MLS10)</name>
    <dbReference type="NCBI Taxonomy" id="439292"/>
    <lineage>
        <taxon>Bacteria</taxon>
        <taxon>Bacillati</taxon>
        <taxon>Bacillota</taxon>
        <taxon>Bacilli</taxon>
        <taxon>Bacillales</taxon>
        <taxon>Bacillaceae</taxon>
        <taxon>Salisediminibacterium</taxon>
    </lineage>
</organism>
<dbReference type="KEGG" id="bse:Bsel_2671"/>
<protein>
    <submittedName>
        <fullName evidence="1">Uncharacterized protein</fullName>
    </submittedName>
</protein>
<evidence type="ECO:0000313" key="2">
    <source>
        <dbReference type="Proteomes" id="UP000000271"/>
    </source>
</evidence>
<dbReference type="EMBL" id="CP001791">
    <property type="protein sequence ID" value="ADI00170.1"/>
    <property type="molecule type" value="Genomic_DNA"/>
</dbReference>
<dbReference type="AlphaFoldDB" id="D6XYA1"/>
<dbReference type="HOGENOM" id="CLU_3324451_0_0_9"/>
<evidence type="ECO:0000313" key="1">
    <source>
        <dbReference type="EMBL" id="ADI00170.1"/>
    </source>
</evidence>